<gene>
    <name evidence="1" type="ORF">BpHYR1_047528</name>
</gene>
<evidence type="ECO:0000313" key="2">
    <source>
        <dbReference type="Proteomes" id="UP000276133"/>
    </source>
</evidence>
<name>A0A3M7T6D3_BRAPC</name>
<sequence>MEKACSCLRLLTRPEGIVSVLECSWQGVPLVDFPVGPGWDSELAGTGAYTQPTSLMPLLRENVAPRSFSVLTKASALLDSYLRRTGLGVEKFYFVFKCPIEGSIELQIVEVDSKSFLDKILYRRKINVIKTFETTMTTIIKLEKVSTEFLQEVPVKENWFFLSNKIDNKNDVQGYFETWNYDSETLQLTLLKELKSFDLIQCLNSCYQLNECKIINFENEKCIIFSQCSEFYYAFNIKF</sequence>
<reference evidence="1 2" key="1">
    <citation type="journal article" date="2018" name="Sci. Rep.">
        <title>Genomic signatures of local adaptation to the degree of environmental predictability in rotifers.</title>
        <authorList>
            <person name="Franch-Gras L."/>
            <person name="Hahn C."/>
            <person name="Garcia-Roger E.M."/>
            <person name="Carmona M.J."/>
            <person name="Serra M."/>
            <person name="Gomez A."/>
        </authorList>
    </citation>
    <scope>NUCLEOTIDE SEQUENCE [LARGE SCALE GENOMIC DNA]</scope>
    <source>
        <strain evidence="1">HYR1</strain>
    </source>
</reference>
<keyword evidence="2" id="KW-1185">Reference proteome</keyword>
<accession>A0A3M7T6D3</accession>
<organism evidence="1 2">
    <name type="scientific">Brachionus plicatilis</name>
    <name type="common">Marine rotifer</name>
    <name type="synonym">Brachionus muelleri</name>
    <dbReference type="NCBI Taxonomy" id="10195"/>
    <lineage>
        <taxon>Eukaryota</taxon>
        <taxon>Metazoa</taxon>
        <taxon>Spiralia</taxon>
        <taxon>Gnathifera</taxon>
        <taxon>Rotifera</taxon>
        <taxon>Eurotatoria</taxon>
        <taxon>Monogononta</taxon>
        <taxon>Pseudotrocha</taxon>
        <taxon>Ploima</taxon>
        <taxon>Brachionidae</taxon>
        <taxon>Brachionus</taxon>
    </lineage>
</organism>
<protein>
    <submittedName>
        <fullName evidence="1">Uncharacterized protein</fullName>
    </submittedName>
</protein>
<proteinExistence type="predicted"/>
<evidence type="ECO:0000313" key="1">
    <source>
        <dbReference type="EMBL" id="RNA43624.1"/>
    </source>
</evidence>
<dbReference type="Proteomes" id="UP000276133">
    <property type="component" value="Unassembled WGS sequence"/>
</dbReference>
<comment type="caution">
    <text evidence="1">The sequence shown here is derived from an EMBL/GenBank/DDBJ whole genome shotgun (WGS) entry which is preliminary data.</text>
</comment>
<dbReference type="EMBL" id="REGN01000200">
    <property type="protein sequence ID" value="RNA43624.1"/>
    <property type="molecule type" value="Genomic_DNA"/>
</dbReference>
<dbReference type="AlphaFoldDB" id="A0A3M7T6D3"/>